<dbReference type="PANTHER" id="PTHR42939">
    <property type="entry name" value="ABC TRANSPORTER ATP-BINDING PROTEIN ALBC-RELATED"/>
    <property type="match status" value="1"/>
</dbReference>
<dbReference type="Pfam" id="PF00005">
    <property type="entry name" value="ABC_tran"/>
    <property type="match status" value="1"/>
</dbReference>
<dbReference type="PANTHER" id="PTHR42939:SF3">
    <property type="entry name" value="ABC TRANSPORTER ATP-BINDING COMPONENT"/>
    <property type="match status" value="1"/>
</dbReference>
<feature type="domain" description="ABC transporter" evidence="4">
    <location>
        <begin position="1"/>
        <end position="229"/>
    </location>
</feature>
<evidence type="ECO:0000313" key="5">
    <source>
        <dbReference type="EMBL" id="PNN20761.1"/>
    </source>
</evidence>
<keyword evidence="2" id="KW-0547">Nucleotide-binding</keyword>
<reference evidence="5 6" key="1">
    <citation type="submission" date="2017-12" db="EMBL/GenBank/DDBJ databases">
        <title>FDA dAtabase for Regulatory Grade micrObial Sequences (FDA-ARGOS): Supporting development and validation of Infectious Disease Dx tests.</title>
        <authorList>
            <person name="Hoffmann M."/>
            <person name="Allard M."/>
            <person name="Evans P."/>
            <person name="Brown E."/>
            <person name="Tallon L."/>
            <person name="Sadzewicz L."/>
            <person name="Sengamalay N."/>
            <person name="Ott S."/>
            <person name="Godinez A."/>
            <person name="Nagaraj S."/>
            <person name="Vavikolanu K."/>
            <person name="Aluvathingal J."/>
            <person name="Nadendla S."/>
            <person name="Sichtig H."/>
        </authorList>
    </citation>
    <scope>NUCLEOTIDE SEQUENCE [LARGE SCALE GENOMIC DNA]</scope>
    <source>
        <strain evidence="5 6">FDAARGOS_148</strain>
    </source>
</reference>
<dbReference type="NCBIfam" id="NF047565">
    <property type="entry name" value="PSM_export_PmtA"/>
    <property type="match status" value="1"/>
</dbReference>
<accession>A0A2K0A6W0</accession>
<dbReference type="SMART" id="SM00382">
    <property type="entry name" value="AAA"/>
    <property type="match status" value="1"/>
</dbReference>
<dbReference type="InterPro" id="IPR003593">
    <property type="entry name" value="AAA+_ATPase"/>
</dbReference>
<dbReference type="InterPro" id="IPR027417">
    <property type="entry name" value="P-loop_NTPase"/>
</dbReference>
<protein>
    <submittedName>
        <fullName evidence="5">ABC transporter ATP-binding protein</fullName>
    </submittedName>
</protein>
<dbReference type="SUPFAM" id="SSF52540">
    <property type="entry name" value="P-loop containing nucleoside triphosphate hydrolases"/>
    <property type="match status" value="1"/>
</dbReference>
<dbReference type="InterPro" id="IPR051782">
    <property type="entry name" value="ABC_Transporter_VariousFunc"/>
</dbReference>
<name>A0A2K0A6W0_STAHA</name>
<dbReference type="Proteomes" id="UP000053523">
    <property type="component" value="Unassembled WGS sequence"/>
</dbReference>
<dbReference type="GO" id="GO:0005524">
    <property type="term" value="F:ATP binding"/>
    <property type="evidence" value="ECO:0007669"/>
    <property type="project" value="UniProtKB-KW"/>
</dbReference>
<dbReference type="AlphaFoldDB" id="A0A2K0A6W0"/>
<evidence type="ECO:0000313" key="6">
    <source>
        <dbReference type="Proteomes" id="UP000053523"/>
    </source>
</evidence>
<keyword evidence="1" id="KW-0813">Transport</keyword>
<dbReference type="Gene3D" id="3.40.50.300">
    <property type="entry name" value="P-loop containing nucleotide triphosphate hydrolases"/>
    <property type="match status" value="1"/>
</dbReference>
<evidence type="ECO:0000256" key="1">
    <source>
        <dbReference type="ARBA" id="ARBA00022448"/>
    </source>
</evidence>
<dbReference type="PROSITE" id="PS50893">
    <property type="entry name" value="ABC_TRANSPORTER_2"/>
    <property type="match status" value="1"/>
</dbReference>
<dbReference type="InterPro" id="IPR003439">
    <property type="entry name" value="ABC_transporter-like_ATP-bd"/>
</dbReference>
<sequence length="299" mass="34545">MNVIEVKDVSLQSSVFSINNLSFSIPQGFVTGFIGANGAGKTTIIRMIMDIIEPNHGHISIFGKQIENKPKWIKNKIGFVYSEVYFNQQWTAKKLEKMVSPFYTDWDSQAFKNYLEKFNLPFNEKIKHFSTGMKMKLSLALALSHHAELFILDEPTAGLDPIVRNEVLEILQSELLDEHKTLFISTHIISDLEKIADYLVHIKDGEIIMQGFRHQLQEQYSIVQGDNQDLDEELNRLFLYKEVKSTGFVGFTKQAQVFKELFGKKVNIKQPTIEELMIYIEKSKSNDNQQDFQQSRLIK</sequence>
<evidence type="ECO:0000256" key="2">
    <source>
        <dbReference type="ARBA" id="ARBA00022741"/>
    </source>
</evidence>
<keyword evidence="3 5" id="KW-0067">ATP-binding</keyword>
<proteinExistence type="predicted"/>
<dbReference type="RefSeq" id="WP_037551201.1">
    <property type="nucleotide sequence ID" value="NZ_CAJCGD010000017.1"/>
</dbReference>
<dbReference type="GO" id="GO:0016887">
    <property type="term" value="F:ATP hydrolysis activity"/>
    <property type="evidence" value="ECO:0007669"/>
    <property type="project" value="InterPro"/>
</dbReference>
<comment type="caution">
    <text evidence="5">The sequence shown here is derived from an EMBL/GenBank/DDBJ whole genome shotgun (WGS) entry which is preliminary data.</text>
</comment>
<dbReference type="CDD" id="cd03230">
    <property type="entry name" value="ABC_DR_subfamily_A"/>
    <property type="match status" value="1"/>
</dbReference>
<dbReference type="EMBL" id="LORN02000015">
    <property type="protein sequence ID" value="PNN20761.1"/>
    <property type="molecule type" value="Genomic_DNA"/>
</dbReference>
<organism evidence="5 6">
    <name type="scientific">Staphylococcus haemolyticus</name>
    <dbReference type="NCBI Taxonomy" id="1283"/>
    <lineage>
        <taxon>Bacteria</taxon>
        <taxon>Bacillati</taxon>
        <taxon>Bacillota</taxon>
        <taxon>Bacilli</taxon>
        <taxon>Bacillales</taxon>
        <taxon>Staphylococcaceae</taxon>
        <taxon>Staphylococcus</taxon>
    </lineage>
</organism>
<gene>
    <name evidence="5" type="ORF">AL503_008175</name>
</gene>
<evidence type="ECO:0000256" key="3">
    <source>
        <dbReference type="ARBA" id="ARBA00022840"/>
    </source>
</evidence>
<evidence type="ECO:0000259" key="4">
    <source>
        <dbReference type="PROSITE" id="PS50893"/>
    </source>
</evidence>